<organism evidence="3 4">
    <name type="scientific">Actinokineospora terrae</name>
    <dbReference type="NCBI Taxonomy" id="155974"/>
    <lineage>
        <taxon>Bacteria</taxon>
        <taxon>Bacillati</taxon>
        <taxon>Actinomycetota</taxon>
        <taxon>Actinomycetes</taxon>
        <taxon>Pseudonocardiales</taxon>
        <taxon>Pseudonocardiaceae</taxon>
        <taxon>Actinokineospora</taxon>
    </lineage>
</organism>
<name>A0A1H9WAC3_9PSEU</name>
<feature type="domain" description="LytR/CpsA/Psr regulator C-terminal" evidence="2">
    <location>
        <begin position="89"/>
        <end position="176"/>
    </location>
</feature>
<dbReference type="RefSeq" id="WP_245782586.1">
    <property type="nucleotide sequence ID" value="NZ_FOGI01000010.1"/>
</dbReference>
<keyword evidence="1" id="KW-1133">Transmembrane helix</keyword>
<evidence type="ECO:0000259" key="2">
    <source>
        <dbReference type="Pfam" id="PF13399"/>
    </source>
</evidence>
<gene>
    <name evidence="3" type="ORF">SAMN04487818_1107</name>
</gene>
<proteinExistence type="predicted"/>
<evidence type="ECO:0000313" key="4">
    <source>
        <dbReference type="Proteomes" id="UP000199051"/>
    </source>
</evidence>
<dbReference type="Pfam" id="PF13399">
    <property type="entry name" value="LytR_C"/>
    <property type="match status" value="1"/>
</dbReference>
<sequence>MSTGGLRTQRYRRRRPLPAVILMAVLGLVAGIVWLRVIQSDGAVTTAQACAPPPTVVPVEGQPLPTLGQQLPTDALDRTPPSPAPGALVRVINASGQNRLAGAVTESLRDLGFTQIGEPGNDTLYPNGTLGCRAQIRFGQQGMGVARTLSLVDPCAELVRDERQDATVDLALGKRFDHLQPTPAARRALEQLTEWSQANPDTQGGLQNDGSTAAPIDQSLLESARQVNC</sequence>
<dbReference type="NCBIfam" id="NF035953">
    <property type="entry name" value="integrity_Cei"/>
    <property type="match status" value="1"/>
</dbReference>
<dbReference type="EMBL" id="FOGI01000010">
    <property type="protein sequence ID" value="SES30906.1"/>
    <property type="molecule type" value="Genomic_DNA"/>
</dbReference>
<evidence type="ECO:0000313" key="3">
    <source>
        <dbReference type="EMBL" id="SES30906.1"/>
    </source>
</evidence>
<reference evidence="4" key="1">
    <citation type="submission" date="2016-10" db="EMBL/GenBank/DDBJ databases">
        <authorList>
            <person name="Varghese N."/>
            <person name="Submissions S."/>
        </authorList>
    </citation>
    <scope>NUCLEOTIDE SEQUENCE [LARGE SCALE GENOMIC DNA]</scope>
    <source>
        <strain evidence="4">DSM 44260</strain>
    </source>
</reference>
<dbReference type="AlphaFoldDB" id="A0A1H9WAC3"/>
<evidence type="ECO:0000256" key="1">
    <source>
        <dbReference type="SAM" id="Phobius"/>
    </source>
</evidence>
<keyword evidence="1" id="KW-0472">Membrane</keyword>
<keyword evidence="1" id="KW-0812">Transmembrane</keyword>
<keyword evidence="4" id="KW-1185">Reference proteome</keyword>
<dbReference type="STRING" id="155974.SAMN04487818_1107"/>
<dbReference type="InterPro" id="IPR027381">
    <property type="entry name" value="LytR/CpsA/Psr_C"/>
</dbReference>
<protein>
    <submittedName>
        <fullName evidence="3">LytR cell envelope-related transcriptional attenuator</fullName>
    </submittedName>
</protein>
<accession>A0A1H9WAC3</accession>
<feature type="transmembrane region" description="Helical" evidence="1">
    <location>
        <begin position="17"/>
        <end position="37"/>
    </location>
</feature>
<dbReference type="Proteomes" id="UP000199051">
    <property type="component" value="Unassembled WGS sequence"/>
</dbReference>